<evidence type="ECO:0000313" key="3">
    <source>
        <dbReference type="Proteomes" id="UP000198734"/>
    </source>
</evidence>
<dbReference type="Pfam" id="PF01381">
    <property type="entry name" value="HTH_3"/>
    <property type="match status" value="1"/>
</dbReference>
<protein>
    <submittedName>
        <fullName evidence="2">DNA-binding transcriptional regulator, XRE-family HTH domain</fullName>
    </submittedName>
</protein>
<name>A0A1I6BD12_9BACI</name>
<dbReference type="Proteomes" id="UP000198734">
    <property type="component" value="Unassembled WGS sequence"/>
</dbReference>
<dbReference type="GO" id="GO:0003677">
    <property type="term" value="F:DNA binding"/>
    <property type="evidence" value="ECO:0007669"/>
    <property type="project" value="UniProtKB-KW"/>
</dbReference>
<dbReference type="Gene3D" id="1.10.260.40">
    <property type="entry name" value="lambda repressor-like DNA-binding domains"/>
    <property type="match status" value="1"/>
</dbReference>
<dbReference type="InterPro" id="IPR001387">
    <property type="entry name" value="Cro/C1-type_HTH"/>
</dbReference>
<dbReference type="SUPFAM" id="SSF47413">
    <property type="entry name" value="lambda repressor-like DNA-binding domains"/>
    <property type="match status" value="1"/>
</dbReference>
<proteinExistence type="predicted"/>
<dbReference type="CDD" id="cd00093">
    <property type="entry name" value="HTH_XRE"/>
    <property type="match status" value="1"/>
</dbReference>
<dbReference type="AlphaFoldDB" id="A0A1I6BD12"/>
<organism evidence="2 3">
    <name type="scientific">Psychrobacillus psychrotolerans</name>
    <dbReference type="NCBI Taxonomy" id="126156"/>
    <lineage>
        <taxon>Bacteria</taxon>
        <taxon>Bacillati</taxon>
        <taxon>Bacillota</taxon>
        <taxon>Bacilli</taxon>
        <taxon>Bacillales</taxon>
        <taxon>Bacillaceae</taxon>
        <taxon>Psychrobacillus</taxon>
    </lineage>
</organism>
<dbReference type="InterPro" id="IPR010982">
    <property type="entry name" value="Lambda_DNA-bd_dom_sf"/>
</dbReference>
<dbReference type="EMBL" id="FOXU01000014">
    <property type="protein sequence ID" value="SFQ78833.1"/>
    <property type="molecule type" value="Genomic_DNA"/>
</dbReference>
<reference evidence="3" key="1">
    <citation type="submission" date="2016-10" db="EMBL/GenBank/DDBJ databases">
        <authorList>
            <person name="Varghese N."/>
            <person name="Submissions S."/>
        </authorList>
    </citation>
    <scope>NUCLEOTIDE SEQUENCE [LARGE SCALE GENOMIC DNA]</scope>
    <source>
        <strain evidence="3">DSM 11706</strain>
    </source>
</reference>
<dbReference type="STRING" id="126156.SAMN05421670_0374"/>
<keyword evidence="2" id="KW-0238">DNA-binding</keyword>
<evidence type="ECO:0000313" key="2">
    <source>
        <dbReference type="EMBL" id="SFQ78833.1"/>
    </source>
</evidence>
<feature type="domain" description="HTH cro/C1-type" evidence="1">
    <location>
        <begin position="7"/>
        <end position="61"/>
    </location>
</feature>
<dbReference type="PROSITE" id="PS50943">
    <property type="entry name" value="HTH_CROC1"/>
    <property type="match status" value="1"/>
</dbReference>
<evidence type="ECO:0000259" key="1">
    <source>
        <dbReference type="PROSITE" id="PS50943"/>
    </source>
</evidence>
<sequence>MAFWEHLRAYREKLDITQTEAAKVLGIDHSALSKYEKGSLGISIELLTKIKEKYKIPDEQFLYMLQDKRYKSENPILEARESKARYIETFQDEYVDKVIHIKEYRDLTMDIVNFADNDKDRRNYILNRWKKD</sequence>
<dbReference type="RefSeq" id="WP_175496346.1">
    <property type="nucleotide sequence ID" value="NZ_FOXU01000014.1"/>
</dbReference>
<keyword evidence="3" id="KW-1185">Reference proteome</keyword>
<dbReference type="SMART" id="SM00530">
    <property type="entry name" value="HTH_XRE"/>
    <property type="match status" value="1"/>
</dbReference>
<gene>
    <name evidence="2" type="ORF">SAMN05421670_0374</name>
</gene>
<accession>A0A1I6BD12</accession>